<evidence type="ECO:0000259" key="11">
    <source>
        <dbReference type="PROSITE" id="PS52015"/>
    </source>
</evidence>
<organism evidence="12 13">
    <name type="scientific">Chondromyces crocatus</name>
    <dbReference type="NCBI Taxonomy" id="52"/>
    <lineage>
        <taxon>Bacteria</taxon>
        <taxon>Pseudomonadati</taxon>
        <taxon>Myxococcota</taxon>
        <taxon>Polyangia</taxon>
        <taxon>Polyangiales</taxon>
        <taxon>Polyangiaceae</taxon>
        <taxon>Chondromyces</taxon>
    </lineage>
</organism>
<gene>
    <name evidence="12" type="ORF">CMC5_042460</name>
</gene>
<evidence type="ECO:0000256" key="9">
    <source>
        <dbReference type="ARBA" id="ARBA00023136"/>
    </source>
</evidence>
<keyword evidence="5" id="KW-0997">Cell inner membrane</keyword>
<dbReference type="PANTHER" id="PTHR33446:SF2">
    <property type="entry name" value="PROTEIN TONB"/>
    <property type="match status" value="1"/>
</dbReference>
<dbReference type="Pfam" id="PF03544">
    <property type="entry name" value="TonB_C"/>
    <property type="match status" value="1"/>
</dbReference>
<feature type="domain" description="TonB C-terminal" evidence="11">
    <location>
        <begin position="154"/>
        <end position="242"/>
    </location>
</feature>
<feature type="region of interest" description="Disordered" evidence="10">
    <location>
        <begin position="34"/>
        <end position="100"/>
    </location>
</feature>
<dbReference type="SUPFAM" id="SSF74653">
    <property type="entry name" value="TolA/TonB C-terminal domain"/>
    <property type="match status" value="1"/>
</dbReference>
<dbReference type="GO" id="GO:0015891">
    <property type="term" value="P:siderophore transport"/>
    <property type="evidence" value="ECO:0007669"/>
    <property type="project" value="InterPro"/>
</dbReference>
<keyword evidence="6" id="KW-0812">Transmembrane</keyword>
<feature type="region of interest" description="Disordered" evidence="10">
    <location>
        <begin position="113"/>
        <end position="172"/>
    </location>
</feature>
<comment type="subcellular location">
    <subcellularLocation>
        <location evidence="1">Cell inner membrane</location>
        <topology evidence="1">Single-pass membrane protein</topology>
        <orientation evidence="1">Periplasmic side</orientation>
    </subcellularLocation>
</comment>
<keyword evidence="8" id="KW-1133">Transmembrane helix</keyword>
<dbReference type="InterPro" id="IPR006260">
    <property type="entry name" value="TonB/TolA_C"/>
</dbReference>
<reference evidence="12 13" key="1">
    <citation type="submission" date="2015-07" db="EMBL/GenBank/DDBJ databases">
        <title>Genome analysis of myxobacterium Chondromyces crocatus Cm c5 reveals a high potential for natural compound synthesis and the genetic basis for the loss of fruiting body formation.</title>
        <authorList>
            <person name="Zaburannyi N."/>
            <person name="Bunk B."/>
            <person name="Maier J."/>
            <person name="Overmann J."/>
            <person name="Mueller R."/>
        </authorList>
    </citation>
    <scope>NUCLEOTIDE SEQUENCE [LARGE SCALE GENOMIC DNA]</scope>
    <source>
        <strain evidence="12 13">Cm c5</strain>
    </source>
</reference>
<dbReference type="NCBIfam" id="TIGR01352">
    <property type="entry name" value="tonB_Cterm"/>
    <property type="match status" value="1"/>
</dbReference>
<accession>A0A0K1EHP1</accession>
<keyword evidence="4" id="KW-1003">Cell membrane</keyword>
<evidence type="ECO:0000256" key="4">
    <source>
        <dbReference type="ARBA" id="ARBA00022475"/>
    </source>
</evidence>
<dbReference type="InterPro" id="IPR037682">
    <property type="entry name" value="TonB_C"/>
</dbReference>
<evidence type="ECO:0000256" key="8">
    <source>
        <dbReference type="ARBA" id="ARBA00022989"/>
    </source>
</evidence>
<dbReference type="InterPro" id="IPR003538">
    <property type="entry name" value="TonB"/>
</dbReference>
<keyword evidence="7" id="KW-0653">Protein transport</keyword>
<evidence type="ECO:0000256" key="7">
    <source>
        <dbReference type="ARBA" id="ARBA00022927"/>
    </source>
</evidence>
<dbReference type="PRINTS" id="PR01374">
    <property type="entry name" value="TONBPROTEIN"/>
</dbReference>
<name>A0A0K1EHP1_CHOCO</name>
<evidence type="ECO:0000256" key="6">
    <source>
        <dbReference type="ARBA" id="ARBA00022692"/>
    </source>
</evidence>
<protein>
    <recommendedName>
        <fullName evidence="11">TonB C-terminal domain-containing protein</fullName>
    </recommendedName>
</protein>
<proteinExistence type="inferred from homology"/>
<evidence type="ECO:0000256" key="10">
    <source>
        <dbReference type="SAM" id="MobiDB-lite"/>
    </source>
</evidence>
<dbReference type="InterPro" id="IPR051045">
    <property type="entry name" value="TonB-dependent_transducer"/>
</dbReference>
<sequence length="242" mass="24643">MPRTSLLYAASIAVHALLAASVLTIKQRERRENIAISVTESKKPPEPPKPIEAPRLPPPPEEKAPPRPAKARTVAEPKAEAPPPEAKAPSPTSAALDALPDFGLSLSGGAGPGLAVPAGGGPPPVAANAAPRPSATTPPPPKALAPRPVDDCTEAVVKPKPKRVPQPAYTASAREAGVEGRVRVEVTVGADGQITGARILSGLGHGLDEAALSAARSGSFEPATRCGKPVSATFVIAMRFSL</sequence>
<dbReference type="KEGG" id="ccro:CMC5_042460"/>
<dbReference type="STRING" id="52.CMC5_042460"/>
<dbReference type="Proteomes" id="UP000067626">
    <property type="component" value="Chromosome"/>
</dbReference>
<feature type="compositionally biased region" description="Pro residues" evidence="10">
    <location>
        <begin position="47"/>
        <end position="59"/>
    </location>
</feature>
<feature type="compositionally biased region" description="Low complexity" evidence="10">
    <location>
        <begin position="126"/>
        <end position="135"/>
    </location>
</feature>
<evidence type="ECO:0000256" key="2">
    <source>
        <dbReference type="ARBA" id="ARBA00006555"/>
    </source>
</evidence>
<dbReference type="RefSeq" id="WP_050432073.1">
    <property type="nucleotide sequence ID" value="NZ_CP012159.1"/>
</dbReference>
<dbReference type="GO" id="GO:0098797">
    <property type="term" value="C:plasma membrane protein complex"/>
    <property type="evidence" value="ECO:0007669"/>
    <property type="project" value="TreeGrafter"/>
</dbReference>
<comment type="similarity">
    <text evidence="2">Belongs to the TonB family.</text>
</comment>
<dbReference type="Gene3D" id="3.30.1150.10">
    <property type="match status" value="1"/>
</dbReference>
<dbReference type="PANTHER" id="PTHR33446">
    <property type="entry name" value="PROTEIN TONB-RELATED"/>
    <property type="match status" value="1"/>
</dbReference>
<dbReference type="GO" id="GO:0031992">
    <property type="term" value="F:energy transducer activity"/>
    <property type="evidence" value="ECO:0007669"/>
    <property type="project" value="InterPro"/>
</dbReference>
<dbReference type="GO" id="GO:0055085">
    <property type="term" value="P:transmembrane transport"/>
    <property type="evidence" value="ECO:0007669"/>
    <property type="project" value="InterPro"/>
</dbReference>
<keyword evidence="13" id="KW-1185">Reference proteome</keyword>
<evidence type="ECO:0000313" key="12">
    <source>
        <dbReference type="EMBL" id="AKT40093.1"/>
    </source>
</evidence>
<dbReference type="OrthoDB" id="9810145at2"/>
<dbReference type="AlphaFoldDB" id="A0A0K1EHP1"/>
<evidence type="ECO:0000256" key="5">
    <source>
        <dbReference type="ARBA" id="ARBA00022519"/>
    </source>
</evidence>
<evidence type="ECO:0000256" key="1">
    <source>
        <dbReference type="ARBA" id="ARBA00004383"/>
    </source>
</evidence>
<keyword evidence="3" id="KW-0813">Transport</keyword>
<keyword evidence="9" id="KW-0472">Membrane</keyword>
<dbReference type="GO" id="GO:0015031">
    <property type="term" value="P:protein transport"/>
    <property type="evidence" value="ECO:0007669"/>
    <property type="project" value="UniProtKB-KW"/>
</dbReference>
<evidence type="ECO:0000313" key="13">
    <source>
        <dbReference type="Proteomes" id="UP000067626"/>
    </source>
</evidence>
<evidence type="ECO:0000256" key="3">
    <source>
        <dbReference type="ARBA" id="ARBA00022448"/>
    </source>
</evidence>
<dbReference type="EMBL" id="CP012159">
    <property type="protein sequence ID" value="AKT40093.1"/>
    <property type="molecule type" value="Genomic_DNA"/>
</dbReference>
<dbReference type="GO" id="GO:0030288">
    <property type="term" value="C:outer membrane-bounded periplasmic space"/>
    <property type="evidence" value="ECO:0007669"/>
    <property type="project" value="InterPro"/>
</dbReference>
<dbReference type="PROSITE" id="PS52015">
    <property type="entry name" value="TONB_CTD"/>
    <property type="match status" value="1"/>
</dbReference>